<dbReference type="AlphaFoldDB" id="A0A842A8V7"/>
<dbReference type="RefSeq" id="WP_185434203.1">
    <property type="nucleotide sequence ID" value="NZ_JAARSH010000002.1"/>
</dbReference>
<name>A0A842A8V7_9LIST</name>
<evidence type="ECO:0000313" key="1">
    <source>
        <dbReference type="EMBL" id="MBC1615306.1"/>
    </source>
</evidence>
<protein>
    <recommendedName>
        <fullName evidence="3">Phage protein</fullName>
    </recommendedName>
</protein>
<dbReference type="EMBL" id="JAARSH010000002">
    <property type="protein sequence ID" value="MBC1615306.1"/>
    <property type="molecule type" value="Genomic_DNA"/>
</dbReference>
<comment type="caution">
    <text evidence="1">The sequence shown here is derived from an EMBL/GenBank/DDBJ whole genome shotgun (WGS) entry which is preliminary data.</text>
</comment>
<gene>
    <name evidence="1" type="ORF">HB904_03855</name>
</gene>
<reference evidence="1 2" key="1">
    <citation type="submission" date="2020-03" db="EMBL/GenBank/DDBJ databases">
        <title>Soil Listeria distribution.</title>
        <authorList>
            <person name="Liao J."/>
            <person name="Wiedmann M."/>
        </authorList>
    </citation>
    <scope>NUCLEOTIDE SEQUENCE [LARGE SCALE GENOMIC DNA]</scope>
    <source>
        <strain evidence="1 2">FSL L7-1299</strain>
    </source>
</reference>
<evidence type="ECO:0008006" key="3">
    <source>
        <dbReference type="Google" id="ProtNLM"/>
    </source>
</evidence>
<dbReference type="Proteomes" id="UP000574104">
    <property type="component" value="Unassembled WGS sequence"/>
</dbReference>
<evidence type="ECO:0000313" key="2">
    <source>
        <dbReference type="Proteomes" id="UP000574104"/>
    </source>
</evidence>
<proteinExistence type="predicted"/>
<organism evidence="1 2">
    <name type="scientific">Listeria booriae</name>
    <dbReference type="NCBI Taxonomy" id="1552123"/>
    <lineage>
        <taxon>Bacteria</taxon>
        <taxon>Bacillati</taxon>
        <taxon>Bacillota</taxon>
        <taxon>Bacilli</taxon>
        <taxon>Bacillales</taxon>
        <taxon>Listeriaceae</taxon>
        <taxon>Listeria</taxon>
    </lineage>
</organism>
<accession>A0A842A8V7</accession>
<sequence>MAKTAEKVDIKIGVNDYVITIKNKEKDVYKELIDKVQINLLEASTFEESTKILKDNIELFLGEGTFDQVFNECGNSVLKTMNEMFLILEAVGNKVYEGDEVDLPVEEVIEDTNLTE</sequence>